<organism evidence="1 2">
    <name type="scientific">Sulfobacillus thermosulfidooxidans (strain DSM 9293 / VKM B-1269 / AT-1)</name>
    <dbReference type="NCBI Taxonomy" id="929705"/>
    <lineage>
        <taxon>Bacteria</taxon>
        <taxon>Bacillati</taxon>
        <taxon>Bacillota</taxon>
        <taxon>Clostridia</taxon>
        <taxon>Eubacteriales</taxon>
        <taxon>Clostridiales Family XVII. Incertae Sedis</taxon>
        <taxon>Sulfobacillus</taxon>
    </lineage>
</organism>
<dbReference type="SUPFAM" id="SSF55729">
    <property type="entry name" value="Acyl-CoA N-acyltransferases (Nat)"/>
    <property type="match status" value="1"/>
</dbReference>
<keyword evidence="2" id="KW-1185">Reference proteome</keyword>
<evidence type="ECO:0000313" key="1">
    <source>
        <dbReference type="EMBL" id="SMC01708.1"/>
    </source>
</evidence>
<dbReference type="Gene3D" id="3.40.630.30">
    <property type="match status" value="1"/>
</dbReference>
<dbReference type="RefSeq" id="WP_020374520.1">
    <property type="nucleotide sequence ID" value="NZ_FWWY01000001.1"/>
</dbReference>
<dbReference type="InterPro" id="IPR016181">
    <property type="entry name" value="Acyl_CoA_acyltransferase"/>
</dbReference>
<evidence type="ECO:0008006" key="3">
    <source>
        <dbReference type="Google" id="ProtNLM"/>
    </source>
</evidence>
<dbReference type="OrthoDB" id="9775804at2"/>
<protein>
    <recommendedName>
        <fullName evidence="3">GNAT family N-acetyltransferase</fullName>
    </recommendedName>
</protein>
<evidence type="ECO:0000313" key="2">
    <source>
        <dbReference type="Proteomes" id="UP000192660"/>
    </source>
</evidence>
<sequence>MRHDRNVPLEYLKQLWDRVPSTAGRDLETIDLIWQRSSYVIHAWSNKQLVGTARVISDGAYFAFICDVVTAPRFEFLRIKLIQRASRPFLYRHLTLYCQSDHVARSPQIFFRV</sequence>
<accession>A0A1W1W600</accession>
<dbReference type="AlphaFoldDB" id="A0A1W1W600"/>
<dbReference type="STRING" id="28034.BFX07_08125"/>
<dbReference type="EMBL" id="FWWY01000001">
    <property type="protein sequence ID" value="SMC01708.1"/>
    <property type="molecule type" value="Genomic_DNA"/>
</dbReference>
<gene>
    <name evidence="1" type="ORF">SAMN00768000_0061</name>
</gene>
<reference evidence="2" key="1">
    <citation type="submission" date="2017-04" db="EMBL/GenBank/DDBJ databases">
        <authorList>
            <person name="Varghese N."/>
            <person name="Submissions S."/>
        </authorList>
    </citation>
    <scope>NUCLEOTIDE SEQUENCE [LARGE SCALE GENOMIC DNA]</scope>
    <source>
        <strain evidence="2">DSM 9293</strain>
    </source>
</reference>
<proteinExistence type="predicted"/>
<dbReference type="Proteomes" id="UP000192660">
    <property type="component" value="Unassembled WGS sequence"/>
</dbReference>
<name>A0A1W1W600_SULTA</name>